<name>A0ABM3QLY7_SPIOL</name>
<reference evidence="3" key="2">
    <citation type="submission" date="2025-08" db="UniProtKB">
        <authorList>
            <consortium name="RefSeq"/>
        </authorList>
    </citation>
    <scope>IDENTIFICATION</scope>
    <source>
        <tissue evidence="3">Leaf</tissue>
    </source>
</reference>
<evidence type="ECO:0000313" key="3">
    <source>
        <dbReference type="RefSeq" id="XP_056684369.1"/>
    </source>
</evidence>
<feature type="domain" description="KIB1-4 beta-propeller" evidence="1">
    <location>
        <begin position="30"/>
        <end position="88"/>
    </location>
</feature>
<dbReference type="PANTHER" id="PTHR47123">
    <property type="entry name" value="F-BOX PROTEIN SKIP23"/>
    <property type="match status" value="1"/>
</dbReference>
<dbReference type="InterPro" id="IPR051304">
    <property type="entry name" value="SCF_F-box_domain"/>
</dbReference>
<dbReference type="Proteomes" id="UP000813463">
    <property type="component" value="Chromosome 5"/>
</dbReference>
<dbReference type="GeneID" id="130460808"/>
<accession>A0ABM3QLY7</accession>
<keyword evidence="2" id="KW-1185">Reference proteome</keyword>
<proteinExistence type="predicted"/>
<organism evidence="2 3">
    <name type="scientific">Spinacia oleracea</name>
    <name type="common">Spinach</name>
    <dbReference type="NCBI Taxonomy" id="3562"/>
    <lineage>
        <taxon>Eukaryota</taxon>
        <taxon>Viridiplantae</taxon>
        <taxon>Streptophyta</taxon>
        <taxon>Embryophyta</taxon>
        <taxon>Tracheophyta</taxon>
        <taxon>Spermatophyta</taxon>
        <taxon>Magnoliopsida</taxon>
        <taxon>eudicotyledons</taxon>
        <taxon>Gunneridae</taxon>
        <taxon>Pentapetalae</taxon>
        <taxon>Caryophyllales</taxon>
        <taxon>Chenopodiaceae</taxon>
        <taxon>Chenopodioideae</taxon>
        <taxon>Anserineae</taxon>
        <taxon>Spinacia</taxon>
    </lineage>
</organism>
<evidence type="ECO:0000313" key="2">
    <source>
        <dbReference type="Proteomes" id="UP000813463"/>
    </source>
</evidence>
<dbReference type="RefSeq" id="XP_056684369.1">
    <property type="nucleotide sequence ID" value="XM_056828391.1"/>
</dbReference>
<protein>
    <recommendedName>
        <fullName evidence="1">KIB1-4 beta-propeller domain-containing protein</fullName>
    </recommendedName>
</protein>
<dbReference type="PANTHER" id="PTHR47123:SF6">
    <property type="entry name" value="F-BOX PROTEIN SKIP23-LIKE ISOFORM X1"/>
    <property type="match status" value="1"/>
</dbReference>
<evidence type="ECO:0000259" key="1">
    <source>
        <dbReference type="Pfam" id="PF03478"/>
    </source>
</evidence>
<gene>
    <name evidence="3" type="primary">LOC130460808</name>
</gene>
<reference evidence="2" key="1">
    <citation type="journal article" date="2021" name="Nat. Commun.">
        <title>Genomic analyses provide insights into spinach domestication and the genetic basis of agronomic traits.</title>
        <authorList>
            <person name="Cai X."/>
            <person name="Sun X."/>
            <person name="Xu C."/>
            <person name="Sun H."/>
            <person name="Wang X."/>
            <person name="Ge C."/>
            <person name="Zhang Z."/>
            <person name="Wang Q."/>
            <person name="Fei Z."/>
            <person name="Jiao C."/>
            <person name="Wang Q."/>
        </authorList>
    </citation>
    <scope>NUCLEOTIDE SEQUENCE [LARGE SCALE GENOMIC DNA]</scope>
    <source>
        <strain evidence="2">cv. Varoflay</strain>
    </source>
</reference>
<sequence>MGFFELQRQGGRRIEREEELETAFPCERLKGSFSVFKLNEKKKKWKKIKSIGDDKILFITFDGCFFASANDFPGWKGNCIVFHYHRFDEFEYAFIKFVVGVFHLDGGDSGPLTSFPGYYNMLWPPPSWLWTDTGLLNIGESDMEGEREVPNSVQASKRRRHSLRRREMIFWRLTTPWVLSIRRRMKRKHHRRRRLGCS</sequence>
<dbReference type="InterPro" id="IPR005174">
    <property type="entry name" value="KIB1-4_b-propeller"/>
</dbReference>
<dbReference type="Pfam" id="PF03478">
    <property type="entry name" value="Beta-prop_KIB1-4"/>
    <property type="match status" value="1"/>
</dbReference>